<reference evidence="2" key="1">
    <citation type="journal article" date="2016" name="Insect Biochem. Mol. Biol.">
        <title>Multifaceted biological insights from a draft genome sequence of the tobacco hornworm moth, Manduca sexta.</title>
        <authorList>
            <person name="Kanost M.R."/>
            <person name="Arrese E.L."/>
            <person name="Cao X."/>
            <person name="Chen Y.R."/>
            <person name="Chellapilla S."/>
            <person name="Goldsmith M.R."/>
            <person name="Grosse-Wilde E."/>
            <person name="Heckel D.G."/>
            <person name="Herndon N."/>
            <person name="Jiang H."/>
            <person name="Papanicolaou A."/>
            <person name="Qu J."/>
            <person name="Soulages J.L."/>
            <person name="Vogel H."/>
            <person name="Walters J."/>
            <person name="Waterhouse R.M."/>
            <person name="Ahn S.J."/>
            <person name="Almeida F.C."/>
            <person name="An C."/>
            <person name="Aqrawi P."/>
            <person name="Bretschneider A."/>
            <person name="Bryant W.B."/>
            <person name="Bucks S."/>
            <person name="Chao H."/>
            <person name="Chevignon G."/>
            <person name="Christen J.M."/>
            <person name="Clarke D.F."/>
            <person name="Dittmer N.T."/>
            <person name="Ferguson L.C.F."/>
            <person name="Garavelou S."/>
            <person name="Gordon K.H.J."/>
            <person name="Gunaratna R.T."/>
            <person name="Han Y."/>
            <person name="Hauser F."/>
            <person name="He Y."/>
            <person name="Heidel-Fischer H."/>
            <person name="Hirsh A."/>
            <person name="Hu Y."/>
            <person name="Jiang H."/>
            <person name="Kalra D."/>
            <person name="Klinner C."/>
            <person name="Konig C."/>
            <person name="Kovar C."/>
            <person name="Kroll A.R."/>
            <person name="Kuwar S.S."/>
            <person name="Lee S.L."/>
            <person name="Lehman R."/>
            <person name="Li K."/>
            <person name="Li Z."/>
            <person name="Liang H."/>
            <person name="Lovelace S."/>
            <person name="Lu Z."/>
            <person name="Mansfield J.H."/>
            <person name="McCulloch K.J."/>
            <person name="Mathew T."/>
            <person name="Morton B."/>
            <person name="Muzny D.M."/>
            <person name="Neunemann D."/>
            <person name="Ongeri F."/>
            <person name="Pauchet Y."/>
            <person name="Pu L.L."/>
            <person name="Pyrousis I."/>
            <person name="Rao X.J."/>
            <person name="Redding A."/>
            <person name="Roesel C."/>
            <person name="Sanchez-Gracia A."/>
            <person name="Schaack S."/>
            <person name="Shukla A."/>
            <person name="Tetreau G."/>
            <person name="Wang Y."/>
            <person name="Xiong G.H."/>
            <person name="Traut W."/>
            <person name="Walsh T.K."/>
            <person name="Worley K.C."/>
            <person name="Wu D."/>
            <person name="Wu W."/>
            <person name="Wu Y.Q."/>
            <person name="Zhang X."/>
            <person name="Zou Z."/>
            <person name="Zucker H."/>
            <person name="Briscoe A.D."/>
            <person name="Burmester T."/>
            <person name="Clem R.J."/>
            <person name="Feyereisen R."/>
            <person name="Grimmelikhuijzen C.J.P."/>
            <person name="Hamodrakas S.J."/>
            <person name="Hansson B.S."/>
            <person name="Huguet E."/>
            <person name="Jermiin L.S."/>
            <person name="Lan Q."/>
            <person name="Lehman H.K."/>
            <person name="Lorenzen M."/>
            <person name="Merzendorfer H."/>
            <person name="Michalopoulos I."/>
            <person name="Morton D.B."/>
            <person name="Muthukrishnan S."/>
            <person name="Oakeshott J.G."/>
            <person name="Palmer W."/>
            <person name="Park Y."/>
            <person name="Passarelli A.L."/>
            <person name="Rozas J."/>
            <person name="Schwartz L.M."/>
            <person name="Smith W."/>
            <person name="Southgate A."/>
            <person name="Vilcinskas A."/>
            <person name="Vogt R."/>
            <person name="Wang P."/>
            <person name="Werren J."/>
            <person name="Yu X.Q."/>
            <person name="Zhou J.J."/>
            <person name="Brown S.J."/>
            <person name="Scherer S.E."/>
            <person name="Richards S."/>
            <person name="Blissard G.W."/>
        </authorList>
    </citation>
    <scope>NUCLEOTIDE SEQUENCE</scope>
</reference>
<feature type="domain" description="CRAL-TRIO" evidence="1">
    <location>
        <begin position="112"/>
        <end position="254"/>
    </location>
</feature>
<evidence type="ECO:0000259" key="1">
    <source>
        <dbReference type="Pfam" id="PF00650"/>
    </source>
</evidence>
<dbReference type="CDD" id="cd00170">
    <property type="entry name" value="SEC14"/>
    <property type="match status" value="1"/>
</dbReference>
<dbReference type="PANTHER" id="PTHR10174:SF222">
    <property type="entry name" value="GH10083P-RELATED"/>
    <property type="match status" value="1"/>
</dbReference>
<dbReference type="PANTHER" id="PTHR10174">
    <property type="entry name" value="ALPHA-TOCOPHEROL TRANSFER PROTEIN-RELATED"/>
    <property type="match status" value="1"/>
</dbReference>
<dbReference type="GO" id="GO:1902936">
    <property type="term" value="F:phosphatidylinositol bisphosphate binding"/>
    <property type="evidence" value="ECO:0007669"/>
    <property type="project" value="TreeGrafter"/>
</dbReference>
<evidence type="ECO:0000313" key="2">
    <source>
        <dbReference type="EMBL" id="KAG6457305.1"/>
    </source>
</evidence>
<dbReference type="EMBL" id="JH668543">
    <property type="protein sequence ID" value="KAG6457304.1"/>
    <property type="molecule type" value="Genomic_DNA"/>
</dbReference>
<dbReference type="EMBL" id="JH668543">
    <property type="protein sequence ID" value="KAG6457305.1"/>
    <property type="molecule type" value="Genomic_DNA"/>
</dbReference>
<evidence type="ECO:0000313" key="3">
    <source>
        <dbReference type="Proteomes" id="UP000791440"/>
    </source>
</evidence>
<dbReference type="SUPFAM" id="SSF46938">
    <property type="entry name" value="CRAL/TRIO N-terminal domain"/>
    <property type="match status" value="1"/>
</dbReference>
<sequence>MESLPKDPILEFNDNTFKYMRKEYKFEKNEDMNAAIDAFEDWIAKQNHFTKKKYPRDYLERLIILQKGSVERAKTHMEKLCTLRTLLPQFFEHYDVKKDCIPFINGAYTHSFLPKLTSDHHRVYLAKMNNVKMSSSLFMKMYIMCIINAEYIKAHDYSNGIIDIVDLRDINVLDIIKEINLVEFRQLVTIAMDGFGFRVKGIHMLTSSSTIDMLTKIMKQMFSAKIGDRIFVHRTMESLCEVVPKDVLPVEYGGTQESLQVTHDKWIDVLSSKEFVEFIQVMNQGRTNESLRLNDTVKEQYMGIAGTFRTLSVD</sequence>
<dbReference type="SUPFAM" id="SSF52087">
    <property type="entry name" value="CRAL/TRIO domain"/>
    <property type="match status" value="1"/>
</dbReference>
<protein>
    <recommendedName>
        <fullName evidence="1">CRAL-TRIO domain-containing protein</fullName>
    </recommendedName>
</protein>
<dbReference type="Proteomes" id="UP000791440">
    <property type="component" value="Unassembled WGS sequence"/>
</dbReference>
<keyword evidence="3" id="KW-1185">Reference proteome</keyword>
<dbReference type="InterPro" id="IPR036865">
    <property type="entry name" value="CRAL-TRIO_dom_sf"/>
</dbReference>
<organism evidence="2 3">
    <name type="scientific">Manduca sexta</name>
    <name type="common">Tobacco hawkmoth</name>
    <name type="synonym">Tobacco hornworm</name>
    <dbReference type="NCBI Taxonomy" id="7130"/>
    <lineage>
        <taxon>Eukaryota</taxon>
        <taxon>Metazoa</taxon>
        <taxon>Ecdysozoa</taxon>
        <taxon>Arthropoda</taxon>
        <taxon>Hexapoda</taxon>
        <taxon>Insecta</taxon>
        <taxon>Pterygota</taxon>
        <taxon>Neoptera</taxon>
        <taxon>Endopterygota</taxon>
        <taxon>Lepidoptera</taxon>
        <taxon>Glossata</taxon>
        <taxon>Ditrysia</taxon>
        <taxon>Bombycoidea</taxon>
        <taxon>Sphingidae</taxon>
        <taxon>Sphinginae</taxon>
        <taxon>Sphingini</taxon>
        <taxon>Manduca</taxon>
    </lineage>
</organism>
<dbReference type="AlphaFoldDB" id="A0A921ZGK6"/>
<name>A0A921ZGK6_MANSE</name>
<dbReference type="InterPro" id="IPR001251">
    <property type="entry name" value="CRAL-TRIO_dom"/>
</dbReference>
<dbReference type="GO" id="GO:0016020">
    <property type="term" value="C:membrane"/>
    <property type="evidence" value="ECO:0007669"/>
    <property type="project" value="TreeGrafter"/>
</dbReference>
<dbReference type="PRINTS" id="PR00180">
    <property type="entry name" value="CRETINALDHBP"/>
</dbReference>
<accession>A0A921ZGK6</accession>
<dbReference type="Gene3D" id="3.40.525.10">
    <property type="entry name" value="CRAL-TRIO lipid binding domain"/>
    <property type="match status" value="1"/>
</dbReference>
<reference evidence="2" key="2">
    <citation type="submission" date="2020-12" db="EMBL/GenBank/DDBJ databases">
        <authorList>
            <person name="Kanost M."/>
        </authorList>
    </citation>
    <scope>NUCLEOTIDE SEQUENCE</scope>
</reference>
<gene>
    <name evidence="2" type="ORF">O3G_MSEX010235</name>
</gene>
<proteinExistence type="predicted"/>
<dbReference type="Pfam" id="PF00650">
    <property type="entry name" value="CRAL_TRIO"/>
    <property type="match status" value="1"/>
</dbReference>
<comment type="caution">
    <text evidence="2">The sequence shown here is derived from an EMBL/GenBank/DDBJ whole genome shotgun (WGS) entry which is preliminary data.</text>
</comment>
<dbReference type="InterPro" id="IPR036273">
    <property type="entry name" value="CRAL/TRIO_N_dom_sf"/>
</dbReference>